<feature type="transmembrane region" description="Helical" evidence="5">
    <location>
        <begin position="37"/>
        <end position="53"/>
    </location>
</feature>
<keyword evidence="2 5" id="KW-0812">Transmembrane</keyword>
<feature type="transmembrane region" description="Helical" evidence="5">
    <location>
        <begin position="12"/>
        <end position="31"/>
    </location>
</feature>
<evidence type="ECO:0000256" key="2">
    <source>
        <dbReference type="ARBA" id="ARBA00022692"/>
    </source>
</evidence>
<evidence type="ECO:0000256" key="4">
    <source>
        <dbReference type="ARBA" id="ARBA00023136"/>
    </source>
</evidence>
<comment type="caution">
    <text evidence="7">The sequence shown here is derived from an EMBL/GenBank/DDBJ whole genome shotgun (WGS) entry which is preliminary data.</text>
</comment>
<evidence type="ECO:0000256" key="1">
    <source>
        <dbReference type="ARBA" id="ARBA00004141"/>
    </source>
</evidence>
<dbReference type="AlphaFoldDB" id="A0A839RRQ6"/>
<feature type="domain" description="Integral membrane bound transporter" evidence="6">
    <location>
        <begin position="25"/>
        <end position="146"/>
    </location>
</feature>
<feature type="transmembrane region" description="Helical" evidence="5">
    <location>
        <begin position="60"/>
        <end position="78"/>
    </location>
</feature>
<accession>A0A839RRQ6</accession>
<feature type="transmembrane region" description="Helical" evidence="5">
    <location>
        <begin position="132"/>
        <end position="151"/>
    </location>
</feature>
<keyword evidence="3 5" id="KW-1133">Transmembrane helix</keyword>
<evidence type="ECO:0000256" key="5">
    <source>
        <dbReference type="SAM" id="Phobius"/>
    </source>
</evidence>
<proteinExistence type="predicted"/>
<dbReference type="GO" id="GO:0016020">
    <property type="term" value="C:membrane"/>
    <property type="evidence" value="ECO:0007669"/>
    <property type="project" value="UniProtKB-SubCell"/>
</dbReference>
<evidence type="ECO:0000256" key="3">
    <source>
        <dbReference type="ARBA" id="ARBA00022989"/>
    </source>
</evidence>
<name>A0A839RRQ6_9ACTN</name>
<reference evidence="7 8" key="1">
    <citation type="submission" date="2020-08" db="EMBL/GenBank/DDBJ databases">
        <title>Sequencing the genomes of 1000 actinobacteria strains.</title>
        <authorList>
            <person name="Klenk H.-P."/>
        </authorList>
    </citation>
    <scope>NUCLEOTIDE SEQUENCE [LARGE SCALE GENOMIC DNA]</scope>
    <source>
        <strain evidence="7 8">DSM 45258</strain>
    </source>
</reference>
<organism evidence="7 8">
    <name type="scientific">Hoyosella altamirensis</name>
    <dbReference type="NCBI Taxonomy" id="616997"/>
    <lineage>
        <taxon>Bacteria</taxon>
        <taxon>Bacillati</taxon>
        <taxon>Actinomycetota</taxon>
        <taxon>Actinomycetes</taxon>
        <taxon>Mycobacteriales</taxon>
        <taxon>Hoyosellaceae</taxon>
        <taxon>Hoyosella</taxon>
    </lineage>
</organism>
<evidence type="ECO:0000313" key="7">
    <source>
        <dbReference type="EMBL" id="MBB3038784.1"/>
    </source>
</evidence>
<dbReference type="OrthoDB" id="5198202at2"/>
<dbReference type="Proteomes" id="UP000567922">
    <property type="component" value="Unassembled WGS sequence"/>
</dbReference>
<evidence type="ECO:0000313" key="8">
    <source>
        <dbReference type="Proteomes" id="UP000567922"/>
    </source>
</evidence>
<dbReference type="InterPro" id="IPR049453">
    <property type="entry name" value="Memb_transporter_dom"/>
</dbReference>
<dbReference type="EMBL" id="JACHWS010000003">
    <property type="protein sequence ID" value="MBB3038784.1"/>
    <property type="molecule type" value="Genomic_DNA"/>
</dbReference>
<keyword evidence="8" id="KW-1185">Reference proteome</keyword>
<evidence type="ECO:0000259" key="6">
    <source>
        <dbReference type="Pfam" id="PF13515"/>
    </source>
</evidence>
<protein>
    <recommendedName>
        <fullName evidence="6">Integral membrane bound transporter domain-containing protein</fullName>
    </recommendedName>
</protein>
<gene>
    <name evidence="7" type="ORF">FHU29_003253</name>
</gene>
<dbReference type="Pfam" id="PF13515">
    <property type="entry name" value="FUSC_2"/>
    <property type="match status" value="1"/>
</dbReference>
<dbReference type="RefSeq" id="WP_064441464.1">
    <property type="nucleotide sequence ID" value="NZ_BDDI01000014.1"/>
</dbReference>
<feature type="transmembrane region" description="Helical" evidence="5">
    <location>
        <begin position="107"/>
        <end position="126"/>
    </location>
</feature>
<feature type="transmembrane region" description="Helical" evidence="5">
    <location>
        <begin position="84"/>
        <end position="102"/>
    </location>
</feature>
<sequence>MRVAAANVRKHAPLLVLAATSAGLAYLIAVLSFGEEGAFFAPIAAVIVTGLTVGQRRRRAVEIALGVLLGGAAADVLVRVAGVGAWQLAVAVLVAVTIAVAIRPSPLLVNQAAVAAVVVIAVGPFLDVSPWIRLADAVIGGFVALVLTAIYPGNPVNAVVDYAEEYVGRHAAIVNEAAEAIDTQSLQRADLTIERLPELKYAAAALDDSVTAARERLASATFLRSRGQRESARRALARAESLVISVEATAATCRGVCRAVSNAVRHARDPYDVSLSPALFRLARVICLIPDWITGALPEHELREAALKAAREASYAQHDLPGTRHTRTVLIMQIRSAVVDILQLTGAPRPEAVAQLEAAAGETDDLSL</sequence>
<keyword evidence="4 5" id="KW-0472">Membrane</keyword>
<comment type="subcellular location">
    <subcellularLocation>
        <location evidence="1">Membrane</location>
        <topology evidence="1">Multi-pass membrane protein</topology>
    </subcellularLocation>
</comment>